<dbReference type="OMA" id="CIVCNAR"/>
<evidence type="ECO:0000313" key="1">
    <source>
        <dbReference type="EMBL" id="KAH9319907.1"/>
    </source>
</evidence>
<proteinExistence type="predicted"/>
<name>A0AA38GE00_TAXCH</name>
<feature type="non-terminal residue" evidence="1">
    <location>
        <position position="186"/>
    </location>
</feature>
<dbReference type="InterPro" id="IPR053057">
    <property type="entry name" value="XLG_GTP-binding"/>
</dbReference>
<comment type="caution">
    <text evidence="1">The sequence shown here is derived from an EMBL/GenBank/DDBJ whole genome shotgun (WGS) entry which is preliminary data.</text>
</comment>
<sequence>HMDTKKAGARRFGDTEEMDLEYTCSALLNSSDNPMVHVTSNKLFVDIPGNNNIIAEPQRKKGLCYKCGKGNRLKEKETCMVCNAKYCPNCVLKAMGSMPEGRKCVGYIGQSIDESRQPSLGKCSGILNRLLSPLEIQQIMTAKKGCPTNRVQPEYLFVNGKPLWAEEMVILLSCSNPPHKLKPERY</sequence>
<evidence type="ECO:0000313" key="2">
    <source>
        <dbReference type="Proteomes" id="UP000824469"/>
    </source>
</evidence>
<reference evidence="1 2" key="1">
    <citation type="journal article" date="2021" name="Nat. Plants">
        <title>The Taxus genome provides insights into paclitaxel biosynthesis.</title>
        <authorList>
            <person name="Xiong X."/>
            <person name="Gou J."/>
            <person name="Liao Q."/>
            <person name="Li Y."/>
            <person name="Zhou Q."/>
            <person name="Bi G."/>
            <person name="Li C."/>
            <person name="Du R."/>
            <person name="Wang X."/>
            <person name="Sun T."/>
            <person name="Guo L."/>
            <person name="Liang H."/>
            <person name="Lu P."/>
            <person name="Wu Y."/>
            <person name="Zhang Z."/>
            <person name="Ro D.K."/>
            <person name="Shang Y."/>
            <person name="Huang S."/>
            <person name="Yan J."/>
        </authorList>
    </citation>
    <scope>NUCLEOTIDE SEQUENCE [LARGE SCALE GENOMIC DNA]</scope>
    <source>
        <strain evidence="1">Ta-2019</strain>
    </source>
</reference>
<organism evidence="1 2">
    <name type="scientific">Taxus chinensis</name>
    <name type="common">Chinese yew</name>
    <name type="synonym">Taxus wallichiana var. chinensis</name>
    <dbReference type="NCBI Taxonomy" id="29808"/>
    <lineage>
        <taxon>Eukaryota</taxon>
        <taxon>Viridiplantae</taxon>
        <taxon>Streptophyta</taxon>
        <taxon>Embryophyta</taxon>
        <taxon>Tracheophyta</taxon>
        <taxon>Spermatophyta</taxon>
        <taxon>Pinopsida</taxon>
        <taxon>Pinidae</taxon>
        <taxon>Conifers II</taxon>
        <taxon>Cupressales</taxon>
        <taxon>Taxaceae</taxon>
        <taxon>Taxus</taxon>
    </lineage>
</organism>
<dbReference type="AlphaFoldDB" id="A0AA38GE00"/>
<keyword evidence="2" id="KW-1185">Reference proteome</keyword>
<feature type="non-terminal residue" evidence="1">
    <location>
        <position position="1"/>
    </location>
</feature>
<dbReference type="PANTHER" id="PTHR36486">
    <property type="entry name" value="OS01G0977800 PROTEIN"/>
    <property type="match status" value="1"/>
</dbReference>
<dbReference type="Proteomes" id="UP000824469">
    <property type="component" value="Unassembled WGS sequence"/>
</dbReference>
<dbReference type="EMBL" id="JAHRHJ020000004">
    <property type="protein sequence ID" value="KAH9319907.1"/>
    <property type="molecule type" value="Genomic_DNA"/>
</dbReference>
<gene>
    <name evidence="1" type="ORF">KI387_021676</name>
</gene>
<protein>
    <submittedName>
        <fullName evidence="1">Uncharacterized protein</fullName>
    </submittedName>
</protein>
<dbReference type="PANTHER" id="PTHR36486:SF4">
    <property type="entry name" value="PH DOMAIN-CONTAINING PROTEIN"/>
    <property type="match status" value="1"/>
</dbReference>
<accession>A0AA38GE00</accession>